<protein>
    <submittedName>
        <fullName evidence="1">Uncharacterized protein</fullName>
    </submittedName>
</protein>
<name>A0A1E3PYP9_LIPST</name>
<organism evidence="1 2">
    <name type="scientific">Lipomyces starkeyi NRRL Y-11557</name>
    <dbReference type="NCBI Taxonomy" id="675824"/>
    <lineage>
        <taxon>Eukaryota</taxon>
        <taxon>Fungi</taxon>
        <taxon>Dikarya</taxon>
        <taxon>Ascomycota</taxon>
        <taxon>Saccharomycotina</taxon>
        <taxon>Lipomycetes</taxon>
        <taxon>Lipomycetales</taxon>
        <taxon>Lipomycetaceae</taxon>
        <taxon>Lipomyces</taxon>
    </lineage>
</organism>
<accession>A0A1E3PYP9</accession>
<proteinExistence type="predicted"/>
<evidence type="ECO:0000313" key="1">
    <source>
        <dbReference type="EMBL" id="ODQ70404.1"/>
    </source>
</evidence>
<gene>
    <name evidence="1" type="ORF">LIPSTDRAFT_166742</name>
</gene>
<sequence>MIFLFSSHFCLCTVPSHLQIASPACYIDVLHIVNITRPHGIGPCNLSRYLVSVNVGLHFVFRTCNSALDAKTSGMRPAHSSL</sequence>
<dbReference type="AlphaFoldDB" id="A0A1E3PYP9"/>
<dbReference type="Proteomes" id="UP000094385">
    <property type="component" value="Unassembled WGS sequence"/>
</dbReference>
<dbReference type="EMBL" id="KV454300">
    <property type="protein sequence ID" value="ODQ70404.1"/>
    <property type="molecule type" value="Genomic_DNA"/>
</dbReference>
<keyword evidence="2" id="KW-1185">Reference proteome</keyword>
<reference evidence="1 2" key="1">
    <citation type="journal article" date="2016" name="Proc. Natl. Acad. Sci. U.S.A.">
        <title>Comparative genomics of biotechnologically important yeasts.</title>
        <authorList>
            <person name="Riley R."/>
            <person name="Haridas S."/>
            <person name="Wolfe K.H."/>
            <person name="Lopes M.R."/>
            <person name="Hittinger C.T."/>
            <person name="Goeker M."/>
            <person name="Salamov A.A."/>
            <person name="Wisecaver J.H."/>
            <person name="Long T.M."/>
            <person name="Calvey C.H."/>
            <person name="Aerts A.L."/>
            <person name="Barry K.W."/>
            <person name="Choi C."/>
            <person name="Clum A."/>
            <person name="Coughlan A.Y."/>
            <person name="Deshpande S."/>
            <person name="Douglass A.P."/>
            <person name="Hanson S.J."/>
            <person name="Klenk H.-P."/>
            <person name="LaButti K.M."/>
            <person name="Lapidus A."/>
            <person name="Lindquist E.A."/>
            <person name="Lipzen A.M."/>
            <person name="Meier-Kolthoff J.P."/>
            <person name="Ohm R.A."/>
            <person name="Otillar R.P."/>
            <person name="Pangilinan J.L."/>
            <person name="Peng Y."/>
            <person name="Rokas A."/>
            <person name="Rosa C.A."/>
            <person name="Scheuner C."/>
            <person name="Sibirny A.A."/>
            <person name="Slot J.C."/>
            <person name="Stielow J.B."/>
            <person name="Sun H."/>
            <person name="Kurtzman C.P."/>
            <person name="Blackwell M."/>
            <person name="Grigoriev I.V."/>
            <person name="Jeffries T.W."/>
        </authorList>
    </citation>
    <scope>NUCLEOTIDE SEQUENCE [LARGE SCALE GENOMIC DNA]</scope>
    <source>
        <strain evidence="1 2">NRRL Y-11557</strain>
    </source>
</reference>
<evidence type="ECO:0000313" key="2">
    <source>
        <dbReference type="Proteomes" id="UP000094385"/>
    </source>
</evidence>